<dbReference type="PANTHER" id="PTHR42925:SF1">
    <property type="entry name" value="VIRULENCE FACTOR MVIN"/>
    <property type="match status" value="1"/>
</dbReference>
<keyword evidence="3" id="KW-1003">Cell membrane</keyword>
<name>A0ABZ2Y260_9FIRM</name>
<keyword evidence="9" id="KW-1185">Reference proteome</keyword>
<feature type="transmembrane region" description="Helical" evidence="7">
    <location>
        <begin position="12"/>
        <end position="33"/>
    </location>
</feature>
<dbReference type="Proteomes" id="UP001486565">
    <property type="component" value="Chromosome"/>
</dbReference>
<dbReference type="InterPro" id="IPR048279">
    <property type="entry name" value="MdtK-like"/>
</dbReference>
<evidence type="ECO:0000313" key="9">
    <source>
        <dbReference type="Proteomes" id="UP001486565"/>
    </source>
</evidence>
<evidence type="ECO:0000256" key="2">
    <source>
        <dbReference type="ARBA" id="ARBA00022448"/>
    </source>
</evidence>
<comment type="subcellular location">
    <subcellularLocation>
        <location evidence="1">Cell membrane</location>
        <topology evidence="1">Multi-pass membrane protein</topology>
    </subcellularLocation>
</comment>
<accession>A0ABZ2Y260</accession>
<dbReference type="EMBL" id="CP121687">
    <property type="protein sequence ID" value="WZL69344.1"/>
    <property type="molecule type" value="Genomic_DNA"/>
</dbReference>
<evidence type="ECO:0000256" key="3">
    <source>
        <dbReference type="ARBA" id="ARBA00022475"/>
    </source>
</evidence>
<gene>
    <name evidence="8" type="ORF">QBE51_11140</name>
</gene>
<evidence type="ECO:0000256" key="5">
    <source>
        <dbReference type="ARBA" id="ARBA00022989"/>
    </source>
</evidence>
<evidence type="ECO:0000313" key="8">
    <source>
        <dbReference type="EMBL" id="WZL69344.1"/>
    </source>
</evidence>
<evidence type="ECO:0000256" key="6">
    <source>
        <dbReference type="ARBA" id="ARBA00023136"/>
    </source>
</evidence>
<protein>
    <submittedName>
        <fullName evidence="8">MATE family efflux transporter</fullName>
    </submittedName>
</protein>
<feature type="transmembrane region" description="Helical" evidence="7">
    <location>
        <begin position="158"/>
        <end position="180"/>
    </location>
</feature>
<dbReference type="NCBIfam" id="TIGR00797">
    <property type="entry name" value="matE"/>
    <property type="match status" value="1"/>
</dbReference>
<feature type="transmembrane region" description="Helical" evidence="7">
    <location>
        <begin position="53"/>
        <end position="73"/>
    </location>
</feature>
<keyword evidence="2" id="KW-0813">Transport</keyword>
<proteinExistence type="predicted"/>
<keyword evidence="4 7" id="KW-0812">Transmembrane</keyword>
<evidence type="ECO:0000256" key="4">
    <source>
        <dbReference type="ARBA" id="ARBA00022692"/>
    </source>
</evidence>
<sequence length="448" mass="48790">MERQRRLIKLAGPIFVELLLSMLLGIIDIFMLSQYDDRAAGAVGASNQIINNLNLIFAIISAGTAVLVAQNVGANKKEEIEKVSAVSLIMNFIIGMIISAGMIVFGKPILRGIGVTPDLMNYAYEYTLIVGGALFVQAILNTLLAIIRSHGYTKQSMYISGVMNIVNIVGDAVFVFGLFGAPVLGVKGVALATTFSKMCAVVAAFAFLVRSILSVKMFIHIKETSMYILKELFKIGFPAAMENMSYSLSQTVLMSIILINLGDTAYITRTYVWQISWIASIFVIAIGQANQIIIGQLVGGGEIEEAYEAGISNLKIAMFFSIVGALILFFFGEALTGIFSKNPAIIVLGGATLVVDAFLEPGRVFNVVLINGLRGAGDVIFPVVMAMISMWSFGVAGGYIFSVVLGLGLPGIWMGMVIDEWFRGICMLFRWKNRKWTQRWLVEQECIS</sequence>
<organism evidence="8 9">
    <name type="scientific">Defluviitalea saccharophila</name>
    <dbReference type="NCBI Taxonomy" id="879970"/>
    <lineage>
        <taxon>Bacteria</taxon>
        <taxon>Bacillati</taxon>
        <taxon>Bacillota</taxon>
        <taxon>Clostridia</taxon>
        <taxon>Lachnospirales</taxon>
        <taxon>Defluviitaleaceae</taxon>
        <taxon>Defluviitalea</taxon>
    </lineage>
</organism>
<dbReference type="RefSeq" id="WP_341876341.1">
    <property type="nucleotide sequence ID" value="NZ_CP121687.1"/>
</dbReference>
<feature type="transmembrane region" description="Helical" evidence="7">
    <location>
        <begin position="271"/>
        <end position="293"/>
    </location>
</feature>
<keyword evidence="5 7" id="KW-1133">Transmembrane helix</keyword>
<feature type="transmembrane region" description="Helical" evidence="7">
    <location>
        <begin position="200"/>
        <end position="219"/>
    </location>
</feature>
<dbReference type="InterPro" id="IPR047135">
    <property type="entry name" value="YsiQ"/>
</dbReference>
<evidence type="ECO:0000256" key="7">
    <source>
        <dbReference type="SAM" id="Phobius"/>
    </source>
</evidence>
<dbReference type="PANTHER" id="PTHR42925">
    <property type="entry name" value="MULTIDRUG AND TOXIN EFFLUX PROTEIN MATE FAMILY"/>
    <property type="match status" value="1"/>
</dbReference>
<feature type="transmembrane region" description="Helical" evidence="7">
    <location>
        <begin position="85"/>
        <end position="106"/>
    </location>
</feature>
<dbReference type="InterPro" id="IPR002528">
    <property type="entry name" value="MATE_fam"/>
</dbReference>
<dbReference type="PIRSF" id="PIRSF006603">
    <property type="entry name" value="DinF"/>
    <property type="match status" value="1"/>
</dbReference>
<reference evidence="8 9" key="1">
    <citation type="submission" date="2023-03" db="EMBL/GenBank/DDBJ databases">
        <title>Novel Species.</title>
        <authorList>
            <person name="Ma S."/>
        </authorList>
    </citation>
    <scope>NUCLEOTIDE SEQUENCE [LARGE SCALE GENOMIC DNA]</scope>
    <source>
        <strain evidence="8 9">LIND6LT2</strain>
    </source>
</reference>
<feature type="transmembrane region" description="Helical" evidence="7">
    <location>
        <begin position="338"/>
        <end position="359"/>
    </location>
</feature>
<feature type="transmembrane region" description="Helical" evidence="7">
    <location>
        <begin position="126"/>
        <end position="146"/>
    </location>
</feature>
<keyword evidence="6 7" id="KW-0472">Membrane</keyword>
<dbReference type="Pfam" id="PF01554">
    <property type="entry name" value="MatE"/>
    <property type="match status" value="2"/>
</dbReference>
<dbReference type="CDD" id="cd13134">
    <property type="entry name" value="MATE_like_8"/>
    <property type="match status" value="1"/>
</dbReference>
<feature type="transmembrane region" description="Helical" evidence="7">
    <location>
        <begin position="314"/>
        <end position="332"/>
    </location>
</feature>
<evidence type="ECO:0000256" key="1">
    <source>
        <dbReference type="ARBA" id="ARBA00004651"/>
    </source>
</evidence>